<name>A0A9P9EUP8_9HYPO</name>
<dbReference type="Pfam" id="PF12770">
    <property type="entry name" value="CHAT"/>
    <property type="match status" value="1"/>
</dbReference>
<reference evidence="2" key="1">
    <citation type="journal article" date="2021" name="Nat. Commun.">
        <title>Genetic determinants of endophytism in the Arabidopsis root mycobiome.</title>
        <authorList>
            <person name="Mesny F."/>
            <person name="Miyauchi S."/>
            <person name="Thiergart T."/>
            <person name="Pickel B."/>
            <person name="Atanasova L."/>
            <person name="Karlsson M."/>
            <person name="Huettel B."/>
            <person name="Barry K.W."/>
            <person name="Haridas S."/>
            <person name="Chen C."/>
            <person name="Bauer D."/>
            <person name="Andreopoulos W."/>
            <person name="Pangilinan J."/>
            <person name="LaButti K."/>
            <person name="Riley R."/>
            <person name="Lipzen A."/>
            <person name="Clum A."/>
            <person name="Drula E."/>
            <person name="Henrissat B."/>
            <person name="Kohler A."/>
            <person name="Grigoriev I.V."/>
            <person name="Martin F.M."/>
            <person name="Hacquard S."/>
        </authorList>
    </citation>
    <scope>NUCLEOTIDE SEQUENCE</scope>
    <source>
        <strain evidence="2">MPI-CAGE-AT-0021</strain>
    </source>
</reference>
<organism evidence="2 3">
    <name type="scientific">Dactylonectria estremocensis</name>
    <dbReference type="NCBI Taxonomy" id="1079267"/>
    <lineage>
        <taxon>Eukaryota</taxon>
        <taxon>Fungi</taxon>
        <taxon>Dikarya</taxon>
        <taxon>Ascomycota</taxon>
        <taxon>Pezizomycotina</taxon>
        <taxon>Sordariomycetes</taxon>
        <taxon>Hypocreomycetidae</taxon>
        <taxon>Hypocreales</taxon>
        <taxon>Nectriaceae</taxon>
        <taxon>Dactylonectria</taxon>
    </lineage>
</organism>
<dbReference type="OrthoDB" id="9991317at2759"/>
<dbReference type="InterPro" id="IPR024983">
    <property type="entry name" value="CHAT_dom"/>
</dbReference>
<evidence type="ECO:0000313" key="3">
    <source>
        <dbReference type="Proteomes" id="UP000717696"/>
    </source>
</evidence>
<evidence type="ECO:0000259" key="1">
    <source>
        <dbReference type="Pfam" id="PF12770"/>
    </source>
</evidence>
<keyword evidence="3" id="KW-1185">Reference proteome</keyword>
<protein>
    <submittedName>
        <fullName evidence="2">CHAT domain-containing protein</fullName>
    </submittedName>
</protein>
<sequence length="1309" mass="148544">MDSEVRRYFGVNTSLYNTLRPNQIEALERAIYSTTIGDYATAHSIFGGELSRLKNIPVVAIERAELALQQGRYKEIWTTLDYALTDVPSEQSGQGDASRRLMSMFRALAALKYKGILEPAKEELRRVREWLADTPVSDYTDVQVNTIRKYALASLYVTLYSDNDEYETSLVPKPGNSKTPWQGLTDLRVSLLNRDMVFEALALFKAERNRIPHSDRLSAVSSFISSLASCGRMDAVQTLLVNAELHFQYALTHNDLGDVVYAEEQLRMMDNVLDVWCAIAKFSPKAALALHLSNQWLRLTLMDSDNQLAIYQRSTELLQDMETCGHLRTASCFAIASKAARELSLSQDNPGLHQSFFYQSFLNLHRRLEIYEEKILGDLPELIIDFSYMLTDAMRNYVDIRKALEWIDGFLDEYPSFEIPKSLHSLHNLRLLALMMLGEGQEEMDRSRRAIKSLEKSLPSRYGPLVGVRPVDISAHAHTDLHRASGDNSRGKMDLLDLEEDNFWVEWSDSHLDAAKQFQKAMQLLSQCMAQDLQDGMISPHGDVRQESTQQESFPPVSVKSWDVRYAALTRWLNTRSKSTISGRQSLLLVLQDIRIHTLRSYKYPKDLCSRISNYTDTITECKRAIGMMTELRQPVQEYFSGHLLDWHSLIANMCIELCYESEDLLTNESLKYPEQAHEHATRVITGNLRRNNTVLAAFAQRDMAQIYLLQLRRAVIQQASLDFRAKLRDAGLEFLSKADKCFDQVELASSWSDGPEALQSRRYITLSHVNWLSTEVAVHLLIEGNPNPDDATRTSMWEWVQKSKSQALASTMGMNRTDPPSMLRKVEESEVCFKLYRKMHELRNAISLADPRDRYPLRIKLDDHINNMREHGLLRKILDTREGKPLTTRDLDEIVDGTDRQVVFVDWFYLPGLHVAGRILMFTAAIGSTPTVDTLTTTPDEVRSWIDNYLDRPRTQSDHIWPPLRDSRIRDVCTSRLSSLVEPLSSRSKRGDILLLCPTSILHRIPLHALDIRDVEHGKETSGALIRRNPIAYSHSHSILRLCFWASKSAAESRQLINPFFMDGVSYSEGVRLHNFNDGFAAIRDLNSQFSCAPALHAPNATKSAFISALKTTRLAHIHTHCNWDKESPLEHCIEFPKPPPPLPPPTSTSTSEDAAINSNSLKLTAREIFSLRGGVQIGSHINLLVCSGGLSRIARGDEPLGLIPALLYSGAASSVSTLWPTLDQDAAAFGKAFFREFRAQCKSLELDRGEGKWIDLTRVVQKAVVSMDPGQTAELVKWAPFMLYGYWKVWIDGEEGRRLCRGRPRQG</sequence>
<gene>
    <name evidence="2" type="ORF">B0J13DRAFT_501317</name>
</gene>
<feature type="domain" description="CHAT" evidence="1">
    <location>
        <begin position="981"/>
        <end position="1287"/>
    </location>
</feature>
<proteinExistence type="predicted"/>
<comment type="caution">
    <text evidence="2">The sequence shown here is derived from an EMBL/GenBank/DDBJ whole genome shotgun (WGS) entry which is preliminary data.</text>
</comment>
<dbReference type="Proteomes" id="UP000717696">
    <property type="component" value="Unassembled WGS sequence"/>
</dbReference>
<dbReference type="EMBL" id="JAGMUU010000009">
    <property type="protein sequence ID" value="KAH7145555.1"/>
    <property type="molecule type" value="Genomic_DNA"/>
</dbReference>
<accession>A0A9P9EUP8</accession>
<evidence type="ECO:0000313" key="2">
    <source>
        <dbReference type="EMBL" id="KAH7145555.1"/>
    </source>
</evidence>